<protein>
    <submittedName>
        <fullName evidence="2">Uncharacterized protein</fullName>
    </submittedName>
</protein>
<evidence type="ECO:0000313" key="3">
    <source>
        <dbReference type="Proteomes" id="UP001152888"/>
    </source>
</evidence>
<gene>
    <name evidence="2" type="ORF">ACAOBT_LOCUS785</name>
</gene>
<organism evidence="2 3">
    <name type="scientific">Acanthoscelides obtectus</name>
    <name type="common">Bean weevil</name>
    <name type="synonym">Bruchus obtectus</name>
    <dbReference type="NCBI Taxonomy" id="200917"/>
    <lineage>
        <taxon>Eukaryota</taxon>
        <taxon>Metazoa</taxon>
        <taxon>Ecdysozoa</taxon>
        <taxon>Arthropoda</taxon>
        <taxon>Hexapoda</taxon>
        <taxon>Insecta</taxon>
        <taxon>Pterygota</taxon>
        <taxon>Neoptera</taxon>
        <taxon>Endopterygota</taxon>
        <taxon>Coleoptera</taxon>
        <taxon>Polyphaga</taxon>
        <taxon>Cucujiformia</taxon>
        <taxon>Chrysomeloidea</taxon>
        <taxon>Chrysomelidae</taxon>
        <taxon>Bruchinae</taxon>
        <taxon>Bruchini</taxon>
        <taxon>Acanthoscelides</taxon>
    </lineage>
</organism>
<dbReference type="AlphaFoldDB" id="A0A9P0NUT5"/>
<proteinExistence type="predicted"/>
<accession>A0A9P0NUT5</accession>
<evidence type="ECO:0000256" key="1">
    <source>
        <dbReference type="SAM" id="MobiDB-lite"/>
    </source>
</evidence>
<comment type="caution">
    <text evidence="2">The sequence shown here is derived from an EMBL/GenBank/DDBJ whole genome shotgun (WGS) entry which is preliminary data.</text>
</comment>
<reference evidence="2" key="1">
    <citation type="submission" date="2022-03" db="EMBL/GenBank/DDBJ databases">
        <authorList>
            <person name="Sayadi A."/>
        </authorList>
    </citation>
    <scope>NUCLEOTIDE SEQUENCE</scope>
</reference>
<dbReference type="Proteomes" id="UP001152888">
    <property type="component" value="Unassembled WGS sequence"/>
</dbReference>
<dbReference type="OrthoDB" id="8881252at2759"/>
<dbReference type="EMBL" id="CAKOFQ010006656">
    <property type="protein sequence ID" value="CAH1954872.1"/>
    <property type="molecule type" value="Genomic_DNA"/>
</dbReference>
<name>A0A9P0NUT5_ACAOB</name>
<feature type="region of interest" description="Disordered" evidence="1">
    <location>
        <begin position="34"/>
        <end position="70"/>
    </location>
</feature>
<keyword evidence="3" id="KW-1185">Reference proteome</keyword>
<evidence type="ECO:0000313" key="2">
    <source>
        <dbReference type="EMBL" id="CAH1954872.1"/>
    </source>
</evidence>
<sequence>MEKFNWTREDTCLLIENFEFYPELWKVPIANASQTETQHSSIDRENIIQESPKIEQNGSKKAVKRKSKETEDDATLAKAIKVMERPVDDF</sequence>